<evidence type="ECO:0000256" key="6">
    <source>
        <dbReference type="PIRSR" id="PIRSR039026-2"/>
    </source>
</evidence>
<dbReference type="Pfam" id="PF03480">
    <property type="entry name" value="DctP"/>
    <property type="match status" value="1"/>
</dbReference>
<keyword evidence="4" id="KW-0408">Iron</keyword>
<dbReference type="Proteomes" id="UP000184603">
    <property type="component" value="Unassembled WGS sequence"/>
</dbReference>
<dbReference type="STRING" id="1121416.SAMN02745220_02180"/>
<feature type="binding site" evidence="6">
    <location>
        <position position="218"/>
    </location>
    <ligand>
        <name>Na(+)</name>
        <dbReference type="ChEBI" id="CHEBI:29101"/>
    </ligand>
</feature>
<dbReference type="GO" id="GO:0055085">
    <property type="term" value="P:transmembrane transport"/>
    <property type="evidence" value="ECO:0007669"/>
    <property type="project" value="InterPro"/>
</dbReference>
<feature type="binding site" evidence="6">
    <location>
        <position position="243"/>
    </location>
    <ligand>
        <name>substrate</name>
    </ligand>
</feature>
<comment type="subcellular location">
    <subcellularLocation>
        <location evidence="1">Cell envelope</location>
    </subcellularLocation>
</comment>
<dbReference type="InterPro" id="IPR006311">
    <property type="entry name" value="TAT_signal"/>
</dbReference>
<dbReference type="GO" id="GO:0051536">
    <property type="term" value="F:iron-sulfur cluster binding"/>
    <property type="evidence" value="ECO:0007669"/>
    <property type="project" value="UniProtKB-KW"/>
</dbReference>
<dbReference type="EMBL" id="FRFE01000009">
    <property type="protein sequence ID" value="SHO48186.1"/>
    <property type="molecule type" value="Genomic_DNA"/>
</dbReference>
<dbReference type="AlphaFoldDB" id="A0A1M7Y6P6"/>
<name>A0A1M7Y6P6_9BACT</name>
<dbReference type="OrthoDB" id="9769667at2"/>
<keyword evidence="6" id="KW-0479">Metal-binding</keyword>
<dbReference type="Gene3D" id="3.40.190.10">
    <property type="entry name" value="Periplasmic binding protein-like II"/>
    <property type="match status" value="1"/>
</dbReference>
<dbReference type="SUPFAM" id="SSF53850">
    <property type="entry name" value="Periplasmic binding protein-like II"/>
    <property type="match status" value="1"/>
</dbReference>
<dbReference type="NCBIfam" id="NF037995">
    <property type="entry name" value="TRAP_S1"/>
    <property type="match status" value="1"/>
</dbReference>
<dbReference type="GO" id="GO:0046872">
    <property type="term" value="F:metal ion binding"/>
    <property type="evidence" value="ECO:0007669"/>
    <property type="project" value="UniProtKB-KW"/>
</dbReference>
<keyword evidence="4" id="KW-0411">Iron-sulfur</keyword>
<organism evidence="7 8">
    <name type="scientific">Desulfopila aestuarii DSM 18488</name>
    <dbReference type="NCBI Taxonomy" id="1121416"/>
    <lineage>
        <taxon>Bacteria</taxon>
        <taxon>Pseudomonadati</taxon>
        <taxon>Thermodesulfobacteriota</taxon>
        <taxon>Desulfobulbia</taxon>
        <taxon>Desulfobulbales</taxon>
        <taxon>Desulfocapsaceae</taxon>
        <taxon>Desulfopila</taxon>
    </lineage>
</organism>
<dbReference type="InterPro" id="IPR026289">
    <property type="entry name" value="SBP_TakP-like"/>
</dbReference>
<protein>
    <submittedName>
        <fullName evidence="7">Tat (Twin-arginine translocation) pathway signal sequence</fullName>
    </submittedName>
</protein>
<feature type="binding site" evidence="5">
    <location>
        <position position="159"/>
    </location>
    <ligand>
        <name>substrate</name>
    </ligand>
</feature>
<dbReference type="RefSeq" id="WP_073613479.1">
    <property type="nucleotide sequence ID" value="NZ_FRFE01000009.1"/>
</dbReference>
<comment type="subunit">
    <text evidence="2">Heterodimer of a large and a small subunit.</text>
</comment>
<dbReference type="PIRSF" id="PIRSF039026">
    <property type="entry name" value="SiaP"/>
    <property type="match status" value="1"/>
</dbReference>
<dbReference type="InterPro" id="IPR019546">
    <property type="entry name" value="TAT_signal_bac_arc"/>
</dbReference>
<evidence type="ECO:0000256" key="4">
    <source>
        <dbReference type="ARBA" id="ARBA00023014"/>
    </source>
</evidence>
<feature type="binding site" evidence="5">
    <location>
        <position position="180"/>
    </location>
    <ligand>
        <name>substrate</name>
    </ligand>
</feature>
<evidence type="ECO:0000256" key="2">
    <source>
        <dbReference type="ARBA" id="ARBA00011771"/>
    </source>
</evidence>
<sequence length="361" mass="39796">MERRTFLKQAALGTAAVAASVTVGAPAVIASTKKIRWKATSFWNPKVKIMFDGVKQFCQDVKEMSDGQLDIKMYGGGELVPPFGAFDAVSQGTMQMGTGSPYFWASNSTAFNWFGSLPFGMNAQSVNAWFYEGNGMNLMNELYSQFNLVPMVVGNSGVQMGGWYRKKINSVEDLKGLKMRIGSIAGKVLSELGVTTVMLPPAEIFPSLERGVVDAAEFVGPVHDILLGLYKVAPYYYTPGWHEFGPVLDVFCNKAAYDELPKHLQKILHIAAANTNIRTLAAFDAQSGVALDTLVKEHGVKVEVYPDDVIEKVKAVAKEVIEEEAKKDPFAMKVHEDYKAFQAKTAVWGQMSEKVYWNIMT</sequence>
<accession>A0A1M7Y6P6</accession>
<evidence type="ECO:0000313" key="8">
    <source>
        <dbReference type="Proteomes" id="UP000184603"/>
    </source>
</evidence>
<dbReference type="GO" id="GO:0031317">
    <property type="term" value="C:tripartite ATP-independent periplasmic transporter complex"/>
    <property type="evidence" value="ECO:0007669"/>
    <property type="project" value="InterPro"/>
</dbReference>
<dbReference type="InterPro" id="IPR038404">
    <property type="entry name" value="TRAP_DctP_sf"/>
</dbReference>
<gene>
    <name evidence="7" type="ORF">SAMN02745220_02180</name>
</gene>
<dbReference type="InterPro" id="IPR018389">
    <property type="entry name" value="DctP_fam"/>
</dbReference>
<dbReference type="NCBIfam" id="TIGR01409">
    <property type="entry name" value="TAT_signal_seq"/>
    <property type="match status" value="1"/>
</dbReference>
<dbReference type="PANTHER" id="PTHR33376:SF5">
    <property type="entry name" value="EXTRACYTOPLASMIC SOLUTE RECEPTOR PROTEIN"/>
    <property type="match status" value="1"/>
</dbReference>
<proteinExistence type="predicted"/>
<reference evidence="7 8" key="1">
    <citation type="submission" date="2016-12" db="EMBL/GenBank/DDBJ databases">
        <authorList>
            <person name="Song W.-J."/>
            <person name="Kurnit D.M."/>
        </authorList>
    </citation>
    <scope>NUCLEOTIDE SEQUENCE [LARGE SCALE GENOMIC DNA]</scope>
    <source>
        <strain evidence="7 8">DSM 18488</strain>
    </source>
</reference>
<keyword evidence="3" id="KW-0732">Signal</keyword>
<evidence type="ECO:0000256" key="3">
    <source>
        <dbReference type="ARBA" id="ARBA00022729"/>
    </source>
</evidence>
<dbReference type="GO" id="GO:0030313">
    <property type="term" value="C:cell envelope"/>
    <property type="evidence" value="ECO:0007669"/>
    <property type="project" value="UniProtKB-SubCell"/>
</dbReference>
<evidence type="ECO:0000313" key="7">
    <source>
        <dbReference type="EMBL" id="SHO48186.1"/>
    </source>
</evidence>
<feature type="binding site" evidence="6">
    <location>
        <position position="217"/>
    </location>
    <ligand>
        <name>substrate</name>
    </ligand>
</feature>
<evidence type="ECO:0000256" key="5">
    <source>
        <dbReference type="PIRSR" id="PIRSR039026-1"/>
    </source>
</evidence>
<evidence type="ECO:0000256" key="1">
    <source>
        <dbReference type="ARBA" id="ARBA00004196"/>
    </source>
</evidence>
<keyword evidence="8" id="KW-1185">Reference proteome</keyword>
<dbReference type="Gene3D" id="3.40.190.170">
    <property type="entry name" value="Bacterial extracellular solute-binding protein, family 7"/>
    <property type="match status" value="1"/>
</dbReference>
<dbReference type="PROSITE" id="PS51318">
    <property type="entry name" value="TAT"/>
    <property type="match status" value="1"/>
</dbReference>
<dbReference type="PANTHER" id="PTHR33376">
    <property type="match status" value="1"/>
</dbReference>